<sequence>MSAIDKVERRVRSMFDLSHVIGVFVMDIEGDTFASMTYPGLNEAENAGKYVLKYYQGNRDSIGTEKLKSHIRGSLTIHMIRGREGAVAIAAQRQANLPGIEILAKKLAGDLTSAVMTALTDAAVVDEERAPQKAKPKSKPPIPLPELKKKEPTSTSA</sequence>
<feature type="region of interest" description="Disordered" evidence="1">
    <location>
        <begin position="125"/>
        <end position="157"/>
    </location>
</feature>
<gene>
    <name evidence="2" type="ORF">GCM10007047_30670</name>
</gene>
<evidence type="ECO:0000313" key="2">
    <source>
        <dbReference type="EMBL" id="GHC11220.1"/>
    </source>
</evidence>
<name>A0A8J3DID9_9BACT</name>
<protein>
    <submittedName>
        <fullName evidence="2">Uncharacterized protein</fullName>
    </submittedName>
</protein>
<evidence type="ECO:0000313" key="3">
    <source>
        <dbReference type="Proteomes" id="UP000642829"/>
    </source>
</evidence>
<keyword evidence="3" id="KW-1185">Reference proteome</keyword>
<reference evidence="2" key="1">
    <citation type="journal article" date="2014" name="Int. J. Syst. Evol. Microbiol.">
        <title>Complete genome sequence of Corynebacterium casei LMG S-19264T (=DSM 44701T), isolated from a smear-ripened cheese.</title>
        <authorList>
            <consortium name="US DOE Joint Genome Institute (JGI-PGF)"/>
            <person name="Walter F."/>
            <person name="Albersmeier A."/>
            <person name="Kalinowski J."/>
            <person name="Ruckert C."/>
        </authorList>
    </citation>
    <scope>NUCLEOTIDE SEQUENCE</scope>
    <source>
        <strain evidence="2">KCTC 12870</strain>
    </source>
</reference>
<reference evidence="2" key="2">
    <citation type="submission" date="2020-09" db="EMBL/GenBank/DDBJ databases">
        <authorList>
            <person name="Sun Q."/>
            <person name="Kim S."/>
        </authorList>
    </citation>
    <scope>NUCLEOTIDE SEQUENCE</scope>
    <source>
        <strain evidence="2">KCTC 12870</strain>
    </source>
</reference>
<organism evidence="2 3">
    <name type="scientific">Cerasicoccus arenae</name>
    <dbReference type="NCBI Taxonomy" id="424488"/>
    <lineage>
        <taxon>Bacteria</taxon>
        <taxon>Pseudomonadati</taxon>
        <taxon>Verrucomicrobiota</taxon>
        <taxon>Opitutia</taxon>
        <taxon>Puniceicoccales</taxon>
        <taxon>Cerasicoccaceae</taxon>
        <taxon>Cerasicoccus</taxon>
    </lineage>
</organism>
<comment type="caution">
    <text evidence="2">The sequence shown here is derived from an EMBL/GenBank/DDBJ whole genome shotgun (WGS) entry which is preliminary data.</text>
</comment>
<dbReference type="EMBL" id="BMXG01000025">
    <property type="protein sequence ID" value="GHC11220.1"/>
    <property type="molecule type" value="Genomic_DNA"/>
</dbReference>
<proteinExistence type="predicted"/>
<accession>A0A8J3DID9</accession>
<dbReference type="Proteomes" id="UP000642829">
    <property type="component" value="Unassembled WGS sequence"/>
</dbReference>
<evidence type="ECO:0000256" key="1">
    <source>
        <dbReference type="SAM" id="MobiDB-lite"/>
    </source>
</evidence>
<dbReference type="RefSeq" id="WP_189516841.1">
    <property type="nucleotide sequence ID" value="NZ_BMXG01000025.1"/>
</dbReference>
<dbReference type="AlphaFoldDB" id="A0A8J3DID9"/>
<feature type="compositionally biased region" description="Basic and acidic residues" evidence="1">
    <location>
        <begin position="146"/>
        <end position="157"/>
    </location>
</feature>